<feature type="compositionally biased region" description="Polar residues" evidence="1">
    <location>
        <begin position="141"/>
        <end position="151"/>
    </location>
</feature>
<dbReference type="Proteomes" id="UP000799764">
    <property type="component" value="Unassembled WGS sequence"/>
</dbReference>
<evidence type="ECO:0000313" key="2">
    <source>
        <dbReference type="EMBL" id="KAF2442928.1"/>
    </source>
</evidence>
<comment type="caution">
    <text evidence="2">The sequence shown here is derived from an EMBL/GenBank/DDBJ whole genome shotgun (WGS) entry which is preliminary data.</text>
</comment>
<reference evidence="2" key="1">
    <citation type="journal article" date="2020" name="Stud. Mycol.">
        <title>101 Dothideomycetes genomes: a test case for predicting lifestyles and emergence of pathogens.</title>
        <authorList>
            <person name="Haridas S."/>
            <person name="Albert R."/>
            <person name="Binder M."/>
            <person name="Bloem J."/>
            <person name="Labutti K."/>
            <person name="Salamov A."/>
            <person name="Andreopoulos B."/>
            <person name="Baker S."/>
            <person name="Barry K."/>
            <person name="Bills G."/>
            <person name="Bluhm B."/>
            <person name="Cannon C."/>
            <person name="Castanera R."/>
            <person name="Culley D."/>
            <person name="Daum C."/>
            <person name="Ezra D."/>
            <person name="Gonzalez J."/>
            <person name="Henrissat B."/>
            <person name="Kuo A."/>
            <person name="Liang C."/>
            <person name="Lipzen A."/>
            <person name="Lutzoni F."/>
            <person name="Magnuson J."/>
            <person name="Mondo S."/>
            <person name="Nolan M."/>
            <person name="Ohm R."/>
            <person name="Pangilinan J."/>
            <person name="Park H.-J."/>
            <person name="Ramirez L."/>
            <person name="Alfaro M."/>
            <person name="Sun H."/>
            <person name="Tritt A."/>
            <person name="Yoshinaga Y."/>
            <person name="Zwiers L.-H."/>
            <person name="Turgeon B."/>
            <person name="Goodwin S."/>
            <person name="Spatafora J."/>
            <person name="Crous P."/>
            <person name="Grigoriev I."/>
        </authorList>
    </citation>
    <scope>NUCLEOTIDE SEQUENCE</scope>
    <source>
        <strain evidence="2">CBS 690.94</strain>
    </source>
</reference>
<name>A0A9P4UB40_9PLEO</name>
<protein>
    <submittedName>
        <fullName evidence="2">Uncharacterized protein</fullName>
    </submittedName>
</protein>
<dbReference type="AlphaFoldDB" id="A0A9P4UB40"/>
<sequence>MQEEEKKEREVQRIYCKCKRISGRELDGYTYIGKTIIITTHRGTFTTSSPAQPNAHLPAEATKHKINNIHCSYAFPTQALIYFAPAPWTSSKRSSRPSFKLFKYKPCLFHRLITHVRTAYKPPNHAPSSNLQPPPPRLANPSRSTHNPPTINDLSLCSRSLSYWILPPVH</sequence>
<gene>
    <name evidence="2" type="ORF">P171DRAFT_486895</name>
</gene>
<feature type="region of interest" description="Disordered" evidence="1">
    <location>
        <begin position="120"/>
        <end position="151"/>
    </location>
</feature>
<accession>A0A9P4UB40</accession>
<proteinExistence type="predicted"/>
<organism evidence="2 3">
    <name type="scientific">Karstenula rhodostoma CBS 690.94</name>
    <dbReference type="NCBI Taxonomy" id="1392251"/>
    <lineage>
        <taxon>Eukaryota</taxon>
        <taxon>Fungi</taxon>
        <taxon>Dikarya</taxon>
        <taxon>Ascomycota</taxon>
        <taxon>Pezizomycotina</taxon>
        <taxon>Dothideomycetes</taxon>
        <taxon>Pleosporomycetidae</taxon>
        <taxon>Pleosporales</taxon>
        <taxon>Massarineae</taxon>
        <taxon>Didymosphaeriaceae</taxon>
        <taxon>Karstenula</taxon>
    </lineage>
</organism>
<dbReference type="EMBL" id="MU001503">
    <property type="protein sequence ID" value="KAF2442928.1"/>
    <property type="molecule type" value="Genomic_DNA"/>
</dbReference>
<evidence type="ECO:0000256" key="1">
    <source>
        <dbReference type="SAM" id="MobiDB-lite"/>
    </source>
</evidence>
<keyword evidence="3" id="KW-1185">Reference proteome</keyword>
<evidence type="ECO:0000313" key="3">
    <source>
        <dbReference type="Proteomes" id="UP000799764"/>
    </source>
</evidence>